<dbReference type="Proteomes" id="UP001230685">
    <property type="component" value="Unassembled WGS sequence"/>
</dbReference>
<sequence>MTPIVVGIAGPLLSPDERRMLAEVDPAGVILFARNVVDPPQLRALTAALRAATDRADLALLIDQEGGPVARLRPPLWPAFPAASVFADAYARAPMTAIQAARANGEALGHVLAAAGITMNAAPVLDLTHAGADPVLADRTFGSDPLQVAALGRAWVEGMATAGVVAIVKHLPGHGRATVDPHHALPVVTPDAEALAADFAPFRRLSSYAVAGMVGHVVYAAWDPERPASLSPTVIGQVVRDTIGFDGLLLSDDLHMGALSGGMAERAAAAIVVGCDLALCCHATPTDVRAIAARLGPIAPAAAARLARATPSRPDAVVDPGEAIARRDTLLSASNLSVRLAMPGGNA</sequence>
<comment type="caution">
    <text evidence="7">The sequence shown here is derived from an EMBL/GenBank/DDBJ whole genome shotgun (WGS) entry which is preliminary data.</text>
</comment>
<organism evidence="7 8">
    <name type="scientific">Sphingomonas aurea</name>
    <dbReference type="NCBI Taxonomy" id="3063994"/>
    <lineage>
        <taxon>Bacteria</taxon>
        <taxon>Pseudomonadati</taxon>
        <taxon>Pseudomonadota</taxon>
        <taxon>Alphaproteobacteria</taxon>
        <taxon>Sphingomonadales</taxon>
        <taxon>Sphingomonadaceae</taxon>
        <taxon>Sphingomonas</taxon>
    </lineage>
</organism>
<evidence type="ECO:0000256" key="5">
    <source>
        <dbReference type="ARBA" id="ARBA00023295"/>
    </source>
</evidence>
<accession>A0ABT9EFA2</accession>
<comment type="similarity">
    <text evidence="2">Belongs to the glycosyl hydrolase 3 family.</text>
</comment>
<dbReference type="RefSeq" id="WP_305171240.1">
    <property type="nucleotide sequence ID" value="NZ_JAUUDS010000001.1"/>
</dbReference>
<dbReference type="Gene3D" id="3.20.20.300">
    <property type="entry name" value="Glycoside hydrolase, family 3, N-terminal domain"/>
    <property type="match status" value="1"/>
</dbReference>
<dbReference type="SUPFAM" id="SSF51445">
    <property type="entry name" value="(Trans)glycosidases"/>
    <property type="match status" value="1"/>
</dbReference>
<dbReference type="InterPro" id="IPR036962">
    <property type="entry name" value="Glyco_hydro_3_N_sf"/>
</dbReference>
<dbReference type="Pfam" id="PF00933">
    <property type="entry name" value="Glyco_hydro_3"/>
    <property type="match status" value="1"/>
</dbReference>
<comment type="catalytic activity">
    <reaction evidence="1">
        <text>Hydrolysis of terminal non-reducing N-acetyl-D-hexosamine residues in N-acetyl-beta-D-hexosaminides.</text>
        <dbReference type="EC" id="3.2.1.52"/>
    </reaction>
</comment>
<dbReference type="InterPro" id="IPR017853">
    <property type="entry name" value="GH"/>
</dbReference>
<evidence type="ECO:0000256" key="1">
    <source>
        <dbReference type="ARBA" id="ARBA00001231"/>
    </source>
</evidence>
<dbReference type="EC" id="3.2.1.52" evidence="3"/>
<evidence type="ECO:0000256" key="4">
    <source>
        <dbReference type="ARBA" id="ARBA00022801"/>
    </source>
</evidence>
<feature type="domain" description="Glycoside hydrolase family 3 N-terminal" evidence="6">
    <location>
        <begin position="16"/>
        <end position="290"/>
    </location>
</feature>
<gene>
    <name evidence="7" type="primary">nagZ</name>
    <name evidence="7" type="ORF">Q5H91_00315</name>
</gene>
<proteinExistence type="inferred from homology"/>
<evidence type="ECO:0000313" key="7">
    <source>
        <dbReference type="EMBL" id="MDP1025644.1"/>
    </source>
</evidence>
<keyword evidence="5 7" id="KW-0326">Glycosidase</keyword>
<evidence type="ECO:0000256" key="3">
    <source>
        <dbReference type="ARBA" id="ARBA00012663"/>
    </source>
</evidence>
<keyword evidence="4 7" id="KW-0378">Hydrolase</keyword>
<evidence type="ECO:0000259" key="6">
    <source>
        <dbReference type="Pfam" id="PF00933"/>
    </source>
</evidence>
<dbReference type="EMBL" id="JAUUDS010000001">
    <property type="protein sequence ID" value="MDP1025644.1"/>
    <property type="molecule type" value="Genomic_DNA"/>
</dbReference>
<protein>
    <recommendedName>
        <fullName evidence="3">beta-N-acetylhexosaminidase</fullName>
        <ecNumber evidence="3">3.2.1.52</ecNumber>
    </recommendedName>
</protein>
<evidence type="ECO:0000313" key="8">
    <source>
        <dbReference type="Proteomes" id="UP001230685"/>
    </source>
</evidence>
<dbReference type="PANTHER" id="PTHR30480:SF13">
    <property type="entry name" value="BETA-HEXOSAMINIDASE"/>
    <property type="match status" value="1"/>
</dbReference>
<dbReference type="PANTHER" id="PTHR30480">
    <property type="entry name" value="BETA-HEXOSAMINIDASE-RELATED"/>
    <property type="match status" value="1"/>
</dbReference>
<dbReference type="GO" id="GO:0004563">
    <property type="term" value="F:beta-N-acetylhexosaminidase activity"/>
    <property type="evidence" value="ECO:0007669"/>
    <property type="project" value="UniProtKB-EC"/>
</dbReference>
<evidence type="ECO:0000256" key="2">
    <source>
        <dbReference type="ARBA" id="ARBA00005336"/>
    </source>
</evidence>
<keyword evidence="8" id="KW-1185">Reference proteome</keyword>
<dbReference type="InterPro" id="IPR050226">
    <property type="entry name" value="NagZ_Beta-hexosaminidase"/>
</dbReference>
<name>A0ABT9EFA2_9SPHN</name>
<reference evidence="7 8" key="1">
    <citation type="submission" date="2023-07" db="EMBL/GenBank/DDBJ databases">
        <authorList>
            <person name="Kim M.K."/>
        </authorList>
    </citation>
    <scope>NUCLEOTIDE SEQUENCE [LARGE SCALE GENOMIC DNA]</scope>
    <source>
        <strain evidence="7 8">KR1UV-12</strain>
    </source>
</reference>
<dbReference type="NCBIfam" id="NF003740">
    <property type="entry name" value="PRK05337.1"/>
    <property type="match status" value="1"/>
</dbReference>
<dbReference type="InterPro" id="IPR001764">
    <property type="entry name" value="Glyco_hydro_3_N"/>
</dbReference>